<keyword evidence="3" id="KW-1185">Reference proteome</keyword>
<name>A0ABV1QFI2_STRMI</name>
<reference evidence="2 3" key="1">
    <citation type="submission" date="2024-01" db="EMBL/GenBank/DDBJ databases">
        <title>Metagenomic exploration of the rhizosphere soil microbial community and their significance in facilitating the development of wild simulated ginseng.</title>
        <authorList>
            <person name="Huang J."/>
        </authorList>
    </citation>
    <scope>NUCLEOTIDE SEQUENCE [LARGE SCALE GENOMIC DNA]</scope>
    <source>
        <strain evidence="2 3">WY141</strain>
    </source>
</reference>
<comment type="caution">
    <text evidence="2">The sequence shown here is derived from an EMBL/GenBank/DDBJ whole genome shotgun (WGS) entry which is preliminary data.</text>
</comment>
<dbReference type="RefSeq" id="WP_350242007.1">
    <property type="nucleotide sequence ID" value="NZ_JBEJUE010000082.1"/>
</dbReference>
<evidence type="ECO:0008006" key="4">
    <source>
        <dbReference type="Google" id="ProtNLM"/>
    </source>
</evidence>
<feature type="region of interest" description="Disordered" evidence="1">
    <location>
        <begin position="290"/>
        <end position="311"/>
    </location>
</feature>
<protein>
    <recommendedName>
        <fullName evidence="4">DUF4145 domain-containing protein</fullName>
    </recommendedName>
</protein>
<accession>A0ABV1QFI2</accession>
<evidence type="ECO:0000313" key="2">
    <source>
        <dbReference type="EMBL" id="MER0429936.1"/>
    </source>
</evidence>
<proteinExistence type="predicted"/>
<dbReference type="EMBL" id="JBEJUE010000082">
    <property type="protein sequence ID" value="MER0429936.1"/>
    <property type="molecule type" value="Genomic_DNA"/>
</dbReference>
<evidence type="ECO:0000256" key="1">
    <source>
        <dbReference type="SAM" id="MobiDB-lite"/>
    </source>
</evidence>
<sequence length="311" mass="34099">MDDSLSFESFFEGAKKAAHRAMDDHGRSEHDEFALHAGVAVEKLAKAVLVSKNPLYIADIRNADMMLYLGNHLQLPAEKVRTAGAKEAIARLRRIGVLPQQDPQLDLLIEMRNGAAHATPDSTLAKGMISPLARTIETMLGDLGTPLDGFWERWTKAVQDAVNEQEDQVFRDVHLRIAQARHAFEDRFIGLPPEIKEQLLKSPQPRAEEHWIRELQIRDHSVVVLKSASGTCPACGGEGLLAFEPVAFTPGATTFKATGFGCYLCSFEVSGSDELAVLREAHVPDLMNSMTVTHGRTSPPEDLAMGEPQAG</sequence>
<evidence type="ECO:0000313" key="3">
    <source>
        <dbReference type="Proteomes" id="UP001456562"/>
    </source>
</evidence>
<gene>
    <name evidence="2" type="ORF">ABR748_38095</name>
</gene>
<organism evidence="2 3">
    <name type="scientific">Streptomyces microflavus</name>
    <name type="common">Streptomyces lipmanii</name>
    <dbReference type="NCBI Taxonomy" id="1919"/>
    <lineage>
        <taxon>Bacteria</taxon>
        <taxon>Bacillati</taxon>
        <taxon>Actinomycetota</taxon>
        <taxon>Actinomycetes</taxon>
        <taxon>Kitasatosporales</taxon>
        <taxon>Streptomycetaceae</taxon>
        <taxon>Streptomyces</taxon>
    </lineage>
</organism>
<dbReference type="Proteomes" id="UP001456562">
    <property type="component" value="Unassembled WGS sequence"/>
</dbReference>